<dbReference type="RefSeq" id="XP_009162453.1">
    <property type="nucleotide sequence ID" value="XM_009164189.1"/>
</dbReference>
<gene>
    <name evidence="1" type="ORF">T265_00416</name>
</gene>
<keyword evidence="2" id="KW-1185">Reference proteome</keyword>
<dbReference type="KEGG" id="ovi:T265_00416"/>
<dbReference type="EMBL" id="KL596622">
    <property type="protein sequence ID" value="KER33728.1"/>
    <property type="molecule type" value="Genomic_DNA"/>
</dbReference>
<evidence type="ECO:0000313" key="1">
    <source>
        <dbReference type="EMBL" id="KER33728.1"/>
    </source>
</evidence>
<dbReference type="AlphaFoldDB" id="A0A075A201"/>
<dbReference type="OrthoDB" id="286107at2759"/>
<name>A0A075A201_OPIVI</name>
<sequence length="94" mass="11210">MTTALSHRFGRQELSYGRQPHLLGSCECCITFFFEAYRLHKACYLQRSPFSSKRHFDQYTHLQINLVFTRDLTESLVYDILQLNVLHTGRFMFQ</sequence>
<accession>A0A075A201</accession>
<dbReference type="Proteomes" id="UP000054324">
    <property type="component" value="Unassembled WGS sequence"/>
</dbReference>
<proteinExistence type="predicted"/>
<protein>
    <submittedName>
        <fullName evidence="1">Uncharacterized protein</fullName>
    </submittedName>
</protein>
<dbReference type="CTD" id="20314604"/>
<dbReference type="GeneID" id="20314604"/>
<organism evidence="1 2">
    <name type="scientific">Opisthorchis viverrini</name>
    <name type="common">Southeast Asian liver fluke</name>
    <dbReference type="NCBI Taxonomy" id="6198"/>
    <lineage>
        <taxon>Eukaryota</taxon>
        <taxon>Metazoa</taxon>
        <taxon>Spiralia</taxon>
        <taxon>Lophotrochozoa</taxon>
        <taxon>Platyhelminthes</taxon>
        <taxon>Trematoda</taxon>
        <taxon>Digenea</taxon>
        <taxon>Opisthorchiida</taxon>
        <taxon>Opisthorchiata</taxon>
        <taxon>Opisthorchiidae</taxon>
        <taxon>Opisthorchis</taxon>
    </lineage>
</organism>
<evidence type="ECO:0000313" key="2">
    <source>
        <dbReference type="Proteomes" id="UP000054324"/>
    </source>
</evidence>
<reference evidence="1 2" key="1">
    <citation type="submission" date="2013-11" db="EMBL/GenBank/DDBJ databases">
        <title>Opisthorchis viverrini - life in the bile duct.</title>
        <authorList>
            <person name="Young N.D."/>
            <person name="Nagarajan N."/>
            <person name="Lin S.J."/>
            <person name="Korhonen P.K."/>
            <person name="Jex A.R."/>
            <person name="Hall R.S."/>
            <person name="Safavi-Hemami H."/>
            <person name="Kaewkong W."/>
            <person name="Bertrand D."/>
            <person name="Gao S."/>
            <person name="Seet Q."/>
            <person name="Wongkham S."/>
            <person name="Teh B.T."/>
            <person name="Wongkham C."/>
            <person name="Intapan P.M."/>
            <person name="Maleewong W."/>
            <person name="Yang X."/>
            <person name="Hu M."/>
            <person name="Wang Z."/>
            <person name="Hofmann A."/>
            <person name="Sternberg P.W."/>
            <person name="Tan P."/>
            <person name="Wang J."/>
            <person name="Gasser R.B."/>
        </authorList>
    </citation>
    <scope>NUCLEOTIDE SEQUENCE [LARGE SCALE GENOMIC DNA]</scope>
</reference>